<dbReference type="InterPro" id="IPR030678">
    <property type="entry name" value="Peptide/Ni-bd"/>
</dbReference>
<dbReference type="Gene3D" id="3.40.190.10">
    <property type="entry name" value="Periplasmic binding protein-like II"/>
    <property type="match status" value="1"/>
</dbReference>
<gene>
    <name evidence="4" type="ORF">ER308_15310</name>
</gene>
<dbReference type="PANTHER" id="PTHR30290">
    <property type="entry name" value="PERIPLASMIC BINDING COMPONENT OF ABC TRANSPORTER"/>
    <property type="match status" value="1"/>
</dbReference>
<dbReference type="RefSeq" id="WP_131155792.1">
    <property type="nucleotide sequence ID" value="NZ_CP036402.1"/>
</dbReference>
<keyword evidence="2" id="KW-0732">Signal</keyword>
<dbReference type="InterPro" id="IPR039424">
    <property type="entry name" value="SBP_5"/>
</dbReference>
<dbReference type="GO" id="GO:0042597">
    <property type="term" value="C:periplasmic space"/>
    <property type="evidence" value="ECO:0007669"/>
    <property type="project" value="UniProtKB-ARBA"/>
</dbReference>
<feature type="domain" description="Solute-binding protein family 5" evidence="3">
    <location>
        <begin position="141"/>
        <end position="495"/>
    </location>
</feature>
<dbReference type="Proteomes" id="UP000291469">
    <property type="component" value="Chromosome"/>
</dbReference>
<name>A0A411YI41_9ACTN</name>
<dbReference type="Gene3D" id="3.10.105.10">
    <property type="entry name" value="Dipeptide-binding Protein, Domain 3"/>
    <property type="match status" value="1"/>
</dbReference>
<dbReference type="PIRSF" id="PIRSF002741">
    <property type="entry name" value="MppA"/>
    <property type="match status" value="1"/>
</dbReference>
<evidence type="ECO:0000313" key="4">
    <source>
        <dbReference type="EMBL" id="QBI20799.1"/>
    </source>
</evidence>
<dbReference type="AlphaFoldDB" id="A0A411YI41"/>
<evidence type="ECO:0000256" key="1">
    <source>
        <dbReference type="SAM" id="MobiDB-lite"/>
    </source>
</evidence>
<dbReference type="OrthoDB" id="9803988at2"/>
<feature type="region of interest" description="Disordered" evidence="1">
    <location>
        <begin position="25"/>
        <end position="117"/>
    </location>
</feature>
<dbReference type="GO" id="GO:0043190">
    <property type="term" value="C:ATP-binding cassette (ABC) transporter complex"/>
    <property type="evidence" value="ECO:0007669"/>
    <property type="project" value="InterPro"/>
</dbReference>
<accession>A0A411YI41</accession>
<dbReference type="PROSITE" id="PS51257">
    <property type="entry name" value="PROKAR_LIPOPROTEIN"/>
    <property type="match status" value="1"/>
</dbReference>
<dbReference type="KEGG" id="erz:ER308_15310"/>
<reference evidence="4 5" key="1">
    <citation type="submission" date="2019-01" db="EMBL/GenBank/DDBJ databases">
        <title>Egibacter rhizosphaerae EGI 80759T.</title>
        <authorList>
            <person name="Chen D.-D."/>
            <person name="Tian Y."/>
            <person name="Jiao J.-Y."/>
            <person name="Zhang X.-T."/>
            <person name="Zhang Y.-G."/>
            <person name="Zhang Y."/>
            <person name="Xiao M."/>
            <person name="Shu W.-S."/>
            <person name="Li W.-J."/>
        </authorList>
    </citation>
    <scope>NUCLEOTIDE SEQUENCE [LARGE SCALE GENOMIC DNA]</scope>
    <source>
        <strain evidence="4 5">EGI 80759</strain>
    </source>
</reference>
<dbReference type="SUPFAM" id="SSF53850">
    <property type="entry name" value="Periplasmic binding protein-like II"/>
    <property type="match status" value="1"/>
</dbReference>
<evidence type="ECO:0000313" key="5">
    <source>
        <dbReference type="Proteomes" id="UP000291469"/>
    </source>
</evidence>
<dbReference type="Pfam" id="PF00496">
    <property type="entry name" value="SBP_bac_5"/>
    <property type="match status" value="1"/>
</dbReference>
<feature type="signal peptide" evidence="2">
    <location>
        <begin position="1"/>
        <end position="19"/>
    </location>
</feature>
<dbReference type="GO" id="GO:0015833">
    <property type="term" value="P:peptide transport"/>
    <property type="evidence" value="ECO:0007669"/>
    <property type="project" value="TreeGrafter"/>
</dbReference>
<feature type="chain" id="PRO_5038993521" evidence="2">
    <location>
        <begin position="20"/>
        <end position="580"/>
    </location>
</feature>
<evidence type="ECO:0000259" key="3">
    <source>
        <dbReference type="Pfam" id="PF00496"/>
    </source>
</evidence>
<dbReference type="EMBL" id="CP036402">
    <property type="protein sequence ID" value="QBI20799.1"/>
    <property type="molecule type" value="Genomic_DNA"/>
</dbReference>
<dbReference type="Gene3D" id="3.90.76.10">
    <property type="entry name" value="Dipeptide-binding Protein, Domain 1"/>
    <property type="match status" value="1"/>
</dbReference>
<dbReference type="GO" id="GO:1904680">
    <property type="term" value="F:peptide transmembrane transporter activity"/>
    <property type="evidence" value="ECO:0007669"/>
    <property type="project" value="TreeGrafter"/>
</dbReference>
<proteinExistence type="predicted"/>
<evidence type="ECO:0000256" key="2">
    <source>
        <dbReference type="SAM" id="SignalP"/>
    </source>
</evidence>
<sequence>MRRYPTRLAIVLAVLLAIAACSPVEDPDTAAEGEPDADEAAGEGPDTDDADTDDAETDDADTDDAEPDGDEEVPVEEGASAGESDLYGPPPEDPQEGGTVTVGALNEPPSLDPFHEGADARSEYSVLMYQGLMYESSHGVPVPLLAEDVEISDDELTYTFELREGVEFHDGSPMTSADVQYSYDYIRDPDNGSPGAQDFAAIDTIEAPDEHTVVMELSEPNSALLMTLTNKFGAVVPEDYFDSETAEQDFNTASVGTGPYQLEDFSPNESISLSRHEGYWGDGPYIDELVFEFIPDASAMVVALENARIDLGELPQITDIEQLEGTPGLEVATFPSLNQKAIDLVANVEPLDEEPVRQAIAAALDKEEVAQAAAPELHQEIGMIVGGMQETWGLPLDEVPYQGQDLETAEELLAEAGYEDGFEIDLRTIQDFDWMDAAAVVITQQLAEVGIDVSTETVDLGTWIDAWNNQAAGFTLNDWGTQPDPSLLYFRHFSQEPQGADFRLWDHDEASQLLADGIATSDQEERVEIYHEFQSVMAESAPTIPLYSPQAAIATHDRLANYVHHPSGWYFGLATAYVDE</sequence>
<dbReference type="InterPro" id="IPR000914">
    <property type="entry name" value="SBP_5_dom"/>
</dbReference>
<feature type="compositionally biased region" description="Acidic residues" evidence="1">
    <location>
        <begin position="25"/>
        <end position="75"/>
    </location>
</feature>
<keyword evidence="5" id="KW-1185">Reference proteome</keyword>
<organism evidence="4 5">
    <name type="scientific">Egibacter rhizosphaerae</name>
    <dbReference type="NCBI Taxonomy" id="1670831"/>
    <lineage>
        <taxon>Bacteria</taxon>
        <taxon>Bacillati</taxon>
        <taxon>Actinomycetota</taxon>
        <taxon>Nitriliruptoria</taxon>
        <taxon>Egibacterales</taxon>
        <taxon>Egibacteraceae</taxon>
        <taxon>Egibacter</taxon>
    </lineage>
</organism>
<dbReference type="CDD" id="cd00995">
    <property type="entry name" value="PBP2_NikA_DppA_OppA_like"/>
    <property type="match status" value="1"/>
</dbReference>
<protein>
    <submittedName>
        <fullName evidence="4">ABC transporter substrate-binding protein</fullName>
    </submittedName>
</protein>